<feature type="compositionally biased region" description="Basic and acidic residues" evidence="7">
    <location>
        <begin position="635"/>
        <end position="684"/>
    </location>
</feature>
<dbReference type="PANTHER" id="PTHR17920:SF22">
    <property type="entry name" value="DUF726 DOMAIN PROTEIN (AFU_ORTHOLOGUE AFUA_2G12860)"/>
    <property type="match status" value="1"/>
</dbReference>
<evidence type="ECO:0000256" key="1">
    <source>
        <dbReference type="ARBA" id="ARBA00004141"/>
    </source>
</evidence>
<keyword evidence="3 8" id="KW-0812">Transmembrane</keyword>
<reference evidence="9" key="1">
    <citation type="submission" date="2020-02" db="EMBL/GenBank/DDBJ databases">
        <authorList>
            <person name="Palmer J.M."/>
        </authorList>
    </citation>
    <scope>NUCLEOTIDE SEQUENCE</scope>
    <source>
        <strain evidence="9">EPUS1.4</strain>
        <tissue evidence="9">Thallus</tissue>
    </source>
</reference>
<dbReference type="InterPro" id="IPR007941">
    <property type="entry name" value="DUF726"/>
</dbReference>
<feature type="region of interest" description="Disordered" evidence="7">
    <location>
        <begin position="113"/>
        <end position="146"/>
    </location>
</feature>
<sequence>MPSSDDQSLVSLLTAEQRRDLASLIAITTVQMRTSITRGFESQDLSAGQKTTQSLESSRQDVPKEQPAVSENASSSDHSNLSSTEFYKLQSAALVFFDTWRDKVIHRVKEVLESESQSSKSKDPAHAQEVANAAAEEEPPSTPSEKAATDALLAVYPPISTPLSHLSYGERLTILNAILLLLLSLESYTAHSRTLLLRLSSSLHIPAARLTQMEKDIAVGLLTAASQMDASSSTSAAQQANATARKWKVGLASVAGAALIGITGGLAAPLVAAGVGGLMGGLGLGATAAAGYLGALAGSGVLVGSLFGAYGGRMTGKMMDEYAREVEDFAFLPLNDKQHNHEHLVEQALHKLEAHHKEAEEQKEKEKIRLRVTIGISGWLTTKSEVLSPWHVLGDGGEPFALRWELEALLALGHAIQGAVESYAWSYIKVELLKRTVLAGLMAATWPLHFLKFSKVLDNPFSIAKSRADKAGAILADALIHKAQGERPVSLVGYSLGARVIYSCLKALAERKAFGLIDSVVVMGAPMPSDAEDWKMIRSVVMGRLVNVYSEKDYILGFLYRTSSIQFGVAGLQAVEGAQGVENVDVSESVTGHLRYRYMVGQLLREVGWADLDDTAIGAEEHALRKVEEEEQRIEDEATEKGKGQDGGKRDEQQAEEDVQRLEERLAEKMNLGDEAESDRKGETAQHGTA</sequence>
<evidence type="ECO:0000256" key="4">
    <source>
        <dbReference type="ARBA" id="ARBA00022989"/>
    </source>
</evidence>
<gene>
    <name evidence="9" type="ORF">GJ744_003321</name>
</gene>
<dbReference type="GO" id="GO:0016020">
    <property type="term" value="C:membrane"/>
    <property type="evidence" value="ECO:0007669"/>
    <property type="project" value="UniProtKB-SubCell"/>
</dbReference>
<evidence type="ECO:0000313" key="10">
    <source>
        <dbReference type="Proteomes" id="UP000606974"/>
    </source>
</evidence>
<feature type="region of interest" description="Disordered" evidence="7">
    <location>
        <begin position="41"/>
        <end position="81"/>
    </location>
</feature>
<feature type="compositionally biased region" description="Low complexity" evidence="7">
    <location>
        <begin position="70"/>
        <end position="81"/>
    </location>
</feature>
<evidence type="ECO:0000313" key="9">
    <source>
        <dbReference type="EMBL" id="KAF7503738.1"/>
    </source>
</evidence>
<evidence type="ECO:0000256" key="7">
    <source>
        <dbReference type="SAM" id="MobiDB-lite"/>
    </source>
</evidence>
<evidence type="ECO:0000256" key="8">
    <source>
        <dbReference type="SAM" id="Phobius"/>
    </source>
</evidence>
<feature type="transmembrane region" description="Helical" evidence="8">
    <location>
        <begin position="292"/>
        <end position="310"/>
    </location>
</feature>
<dbReference type="InterPro" id="IPR029058">
    <property type="entry name" value="AB_hydrolase_fold"/>
</dbReference>
<keyword evidence="5 8" id="KW-0472">Membrane</keyword>
<keyword evidence="10" id="KW-1185">Reference proteome</keyword>
<evidence type="ECO:0000256" key="5">
    <source>
        <dbReference type="ARBA" id="ARBA00023136"/>
    </source>
</evidence>
<comment type="similarity">
    <text evidence="2">Belongs to the TMCO4 family.</text>
</comment>
<dbReference type="EMBL" id="JAACFV010000164">
    <property type="protein sequence ID" value="KAF7503738.1"/>
    <property type="molecule type" value="Genomic_DNA"/>
</dbReference>
<evidence type="ECO:0008006" key="11">
    <source>
        <dbReference type="Google" id="ProtNLM"/>
    </source>
</evidence>
<dbReference type="SUPFAM" id="SSF53474">
    <property type="entry name" value="alpha/beta-Hydrolases"/>
    <property type="match status" value="1"/>
</dbReference>
<dbReference type="Proteomes" id="UP000606974">
    <property type="component" value="Unassembled WGS sequence"/>
</dbReference>
<proteinExistence type="inferred from homology"/>
<dbReference type="PANTHER" id="PTHR17920">
    <property type="entry name" value="TRANSMEMBRANE AND COILED-COIL DOMAIN-CONTAINING PROTEIN 4 TMCO4"/>
    <property type="match status" value="1"/>
</dbReference>
<protein>
    <recommendedName>
        <fullName evidence="11">DUF726-domain-containing protein</fullName>
    </recommendedName>
</protein>
<evidence type="ECO:0000256" key="6">
    <source>
        <dbReference type="SAM" id="Coils"/>
    </source>
</evidence>
<feature type="region of interest" description="Disordered" evidence="7">
    <location>
        <begin position="623"/>
        <end position="690"/>
    </location>
</feature>
<keyword evidence="4 8" id="KW-1133">Transmembrane helix</keyword>
<comment type="caution">
    <text evidence="9">The sequence shown here is derived from an EMBL/GenBank/DDBJ whole genome shotgun (WGS) entry which is preliminary data.</text>
</comment>
<evidence type="ECO:0000256" key="2">
    <source>
        <dbReference type="ARBA" id="ARBA00009824"/>
    </source>
</evidence>
<dbReference type="OrthoDB" id="277931at2759"/>
<name>A0A8H7A7X0_9EURO</name>
<dbReference type="Pfam" id="PF05277">
    <property type="entry name" value="DUF726"/>
    <property type="match status" value="1"/>
</dbReference>
<dbReference type="Gene3D" id="3.40.50.1820">
    <property type="entry name" value="alpha/beta hydrolase"/>
    <property type="match status" value="1"/>
</dbReference>
<evidence type="ECO:0000256" key="3">
    <source>
        <dbReference type="ARBA" id="ARBA00022692"/>
    </source>
</evidence>
<organism evidence="9 10">
    <name type="scientific">Endocarpon pusillum</name>
    <dbReference type="NCBI Taxonomy" id="364733"/>
    <lineage>
        <taxon>Eukaryota</taxon>
        <taxon>Fungi</taxon>
        <taxon>Dikarya</taxon>
        <taxon>Ascomycota</taxon>
        <taxon>Pezizomycotina</taxon>
        <taxon>Eurotiomycetes</taxon>
        <taxon>Chaetothyriomycetidae</taxon>
        <taxon>Verrucariales</taxon>
        <taxon>Verrucariaceae</taxon>
        <taxon>Endocarpon</taxon>
    </lineage>
</organism>
<feature type="coiled-coil region" evidence="6">
    <location>
        <begin position="342"/>
        <end position="369"/>
    </location>
</feature>
<feature type="compositionally biased region" description="Polar residues" evidence="7">
    <location>
        <begin position="43"/>
        <end position="57"/>
    </location>
</feature>
<dbReference type="AlphaFoldDB" id="A0A8H7A7X0"/>
<keyword evidence="6" id="KW-0175">Coiled coil</keyword>
<accession>A0A8H7A7X0</accession>
<feature type="transmembrane region" description="Helical" evidence="8">
    <location>
        <begin position="249"/>
        <end position="272"/>
    </location>
</feature>
<comment type="subcellular location">
    <subcellularLocation>
        <location evidence="1">Membrane</location>
        <topology evidence="1">Multi-pass membrane protein</topology>
    </subcellularLocation>
</comment>